<dbReference type="EMBL" id="JAAVVJ010000018">
    <property type="protein sequence ID" value="KAF7202171.1"/>
    <property type="molecule type" value="Genomic_DNA"/>
</dbReference>
<keyword evidence="1" id="KW-0175">Coiled coil</keyword>
<dbReference type="OrthoDB" id="8842296at2759"/>
<comment type="caution">
    <text evidence="3">The sequence shown here is derived from an EMBL/GenBank/DDBJ whole genome shotgun (WGS) entry which is preliminary data.</text>
</comment>
<evidence type="ECO:0000313" key="4">
    <source>
        <dbReference type="Proteomes" id="UP000822369"/>
    </source>
</evidence>
<sequence>MGSKRPAEEHKHLTSTEESRVEEMSKNILTGSEAETAVVLHECTQHNTPEVGMDELGLLFDSRINEVSRLERQRDEMIQELLELQEPMLQVVELLRGKLSDARRLLTLAQLDYNAVHEDVQQVKVKLFLTTRDSIQSQVTLDACKYEVAQSRITQEELNGHLQHLSQELSQLQVAHQNLLISLRDRARRPWRSRAMSDVSQCRQASVRLQRRLSGSVRALEGWYEPRLMALLKRRQVAEEALRNSREQATDLRARLGPLIGEIERLGVQRSCLEKKIMLMETEREEKAALHKETVENLQTSLRKLQLEFNVQKMYKKDLEMLINGLETDLTFLRGRNEPRTTAEEGQFPIIIPNQTTSRTDSCVQSNL</sequence>
<reference evidence="3" key="1">
    <citation type="submission" date="2020-03" db="EMBL/GenBank/DDBJ databases">
        <title>Intra-Species Differences in Population Size shape Life History and Genome Evolution.</title>
        <authorList>
            <person name="Willemsen D."/>
            <person name="Cui R."/>
            <person name="Valenzano D.R."/>
        </authorList>
    </citation>
    <scope>NUCLEOTIDE SEQUENCE</scope>
    <source>
        <strain evidence="3">GRZ</strain>
        <tissue evidence="3">Whole</tissue>
    </source>
</reference>
<protein>
    <submittedName>
        <fullName evidence="3">Transcript variant X2</fullName>
    </submittedName>
</protein>
<dbReference type="InterPro" id="IPR027702">
    <property type="entry name" value="Syncoilin"/>
</dbReference>
<organism evidence="3 4">
    <name type="scientific">Nothobranchius furzeri</name>
    <name type="common">Turquoise killifish</name>
    <dbReference type="NCBI Taxonomy" id="105023"/>
    <lineage>
        <taxon>Eukaryota</taxon>
        <taxon>Metazoa</taxon>
        <taxon>Chordata</taxon>
        <taxon>Craniata</taxon>
        <taxon>Vertebrata</taxon>
        <taxon>Euteleostomi</taxon>
        <taxon>Actinopterygii</taxon>
        <taxon>Neopterygii</taxon>
        <taxon>Teleostei</taxon>
        <taxon>Neoteleostei</taxon>
        <taxon>Acanthomorphata</taxon>
        <taxon>Ovalentaria</taxon>
        <taxon>Atherinomorphae</taxon>
        <taxon>Cyprinodontiformes</taxon>
        <taxon>Nothobranchiidae</taxon>
        <taxon>Nothobranchius</taxon>
    </lineage>
</organism>
<name>A0A9D2XH60_NOTFU</name>
<dbReference type="GO" id="GO:0005882">
    <property type="term" value="C:intermediate filament"/>
    <property type="evidence" value="ECO:0007669"/>
    <property type="project" value="InterPro"/>
</dbReference>
<dbReference type="Proteomes" id="UP000822369">
    <property type="component" value="Chromosome 18"/>
</dbReference>
<feature type="region of interest" description="Disordered" evidence="2">
    <location>
        <begin position="1"/>
        <end position="24"/>
    </location>
</feature>
<feature type="coiled-coil region" evidence="1">
    <location>
        <begin position="228"/>
        <end position="255"/>
    </location>
</feature>
<accession>A0A9D2XH60</accession>
<evidence type="ECO:0000256" key="2">
    <source>
        <dbReference type="SAM" id="MobiDB-lite"/>
    </source>
</evidence>
<proteinExistence type="predicted"/>
<dbReference type="AlphaFoldDB" id="A0A9D2XH60"/>
<dbReference type="PANTHER" id="PTHR47147">
    <property type="entry name" value="SYNCOILIN"/>
    <property type="match status" value="1"/>
</dbReference>
<gene>
    <name evidence="3" type="primary">sync</name>
    <name evidence="3" type="ORF">G4P62_015722</name>
</gene>
<dbReference type="OMA" id="QCRQASI"/>
<evidence type="ECO:0000313" key="3">
    <source>
        <dbReference type="EMBL" id="KAF7202171.1"/>
    </source>
</evidence>
<evidence type="ECO:0000256" key="1">
    <source>
        <dbReference type="SAM" id="Coils"/>
    </source>
</evidence>
<dbReference type="PANTHER" id="PTHR47147:SF1">
    <property type="entry name" value="SYNCOILIN"/>
    <property type="match status" value="1"/>
</dbReference>